<dbReference type="AlphaFoldDB" id="A0A8S1RWI2"/>
<gene>
    <name evidence="2" type="ORF">PSON_ATCC_30995.1.T3380010</name>
</gene>
<sequence>MIILINKVMYPKKLLTLQDQKFDEKVTKIQLNQHHQESNINNSNVKKQKKKLTNQIYFKRKQIQVIKFMKQFIMMFNNQIMIQKNLKQTQNQVRHLIIYLIKIINLSLQLFLLSLNF</sequence>
<evidence type="ECO:0008006" key="4">
    <source>
        <dbReference type="Google" id="ProtNLM"/>
    </source>
</evidence>
<accession>A0A8S1RWI2</accession>
<evidence type="ECO:0000313" key="2">
    <source>
        <dbReference type="EMBL" id="CAD8130864.1"/>
    </source>
</evidence>
<organism evidence="2 3">
    <name type="scientific">Paramecium sonneborni</name>
    <dbReference type="NCBI Taxonomy" id="65129"/>
    <lineage>
        <taxon>Eukaryota</taxon>
        <taxon>Sar</taxon>
        <taxon>Alveolata</taxon>
        <taxon>Ciliophora</taxon>
        <taxon>Intramacronucleata</taxon>
        <taxon>Oligohymenophorea</taxon>
        <taxon>Peniculida</taxon>
        <taxon>Parameciidae</taxon>
        <taxon>Paramecium</taxon>
    </lineage>
</organism>
<protein>
    <recommendedName>
        <fullName evidence="4">Transmembrane protein</fullName>
    </recommendedName>
</protein>
<keyword evidence="3" id="KW-1185">Reference proteome</keyword>
<evidence type="ECO:0000313" key="3">
    <source>
        <dbReference type="Proteomes" id="UP000692954"/>
    </source>
</evidence>
<dbReference type="Proteomes" id="UP000692954">
    <property type="component" value="Unassembled WGS sequence"/>
</dbReference>
<dbReference type="EMBL" id="CAJJDN010000338">
    <property type="protein sequence ID" value="CAD8130864.1"/>
    <property type="molecule type" value="Genomic_DNA"/>
</dbReference>
<proteinExistence type="predicted"/>
<evidence type="ECO:0000256" key="1">
    <source>
        <dbReference type="SAM" id="Phobius"/>
    </source>
</evidence>
<feature type="transmembrane region" description="Helical" evidence="1">
    <location>
        <begin position="96"/>
        <end position="115"/>
    </location>
</feature>
<keyword evidence="1" id="KW-0472">Membrane</keyword>
<name>A0A8S1RWI2_9CILI</name>
<comment type="caution">
    <text evidence="2">The sequence shown here is derived from an EMBL/GenBank/DDBJ whole genome shotgun (WGS) entry which is preliminary data.</text>
</comment>
<keyword evidence="1" id="KW-1133">Transmembrane helix</keyword>
<keyword evidence="1" id="KW-0812">Transmembrane</keyword>
<reference evidence="2" key="1">
    <citation type="submission" date="2021-01" db="EMBL/GenBank/DDBJ databases">
        <authorList>
            <consortium name="Genoscope - CEA"/>
            <person name="William W."/>
        </authorList>
    </citation>
    <scope>NUCLEOTIDE SEQUENCE</scope>
</reference>